<dbReference type="EMBL" id="JACOOL010000010">
    <property type="protein sequence ID" value="MBC5637805.1"/>
    <property type="molecule type" value="Genomic_DNA"/>
</dbReference>
<dbReference type="Gene3D" id="3.40.50.1820">
    <property type="entry name" value="alpha/beta hydrolase"/>
    <property type="match status" value="1"/>
</dbReference>
<feature type="transmembrane region" description="Helical" evidence="1">
    <location>
        <begin position="548"/>
        <end position="567"/>
    </location>
</feature>
<feature type="transmembrane region" description="Helical" evidence="1">
    <location>
        <begin position="464"/>
        <end position="486"/>
    </location>
</feature>
<organism evidence="3 4">
    <name type="scientific">Ornithinibacillus hominis</name>
    <dbReference type="NCBI Taxonomy" id="2763055"/>
    <lineage>
        <taxon>Bacteria</taxon>
        <taxon>Bacillati</taxon>
        <taxon>Bacillota</taxon>
        <taxon>Bacilli</taxon>
        <taxon>Bacillales</taxon>
        <taxon>Bacillaceae</taxon>
        <taxon>Ornithinibacillus</taxon>
    </lineage>
</organism>
<feature type="transmembrane region" description="Helical" evidence="1">
    <location>
        <begin position="621"/>
        <end position="640"/>
    </location>
</feature>
<name>A0A923RJ91_9BACI</name>
<dbReference type="RefSeq" id="WP_186870515.1">
    <property type="nucleotide sequence ID" value="NZ_JACOOL010000010.1"/>
</dbReference>
<feature type="transmembrane region" description="Helical" evidence="1">
    <location>
        <begin position="507"/>
        <end position="528"/>
    </location>
</feature>
<feature type="transmembrane region" description="Helical" evidence="1">
    <location>
        <begin position="652"/>
        <end position="675"/>
    </location>
</feature>
<keyword evidence="3" id="KW-0378">Hydrolase</keyword>
<gene>
    <name evidence="3" type="ORF">H8S33_13400</name>
</gene>
<dbReference type="InterPro" id="IPR022742">
    <property type="entry name" value="Hydrolase_4"/>
</dbReference>
<accession>A0A923RJ91</accession>
<feature type="domain" description="Serine aminopeptidase S33" evidence="2">
    <location>
        <begin position="62"/>
        <end position="165"/>
    </location>
</feature>
<keyword evidence="1" id="KW-0812">Transmembrane</keyword>
<dbReference type="Pfam" id="PF12146">
    <property type="entry name" value="Hydrolase_4"/>
    <property type="match status" value="1"/>
</dbReference>
<comment type="caution">
    <text evidence="3">The sequence shown here is derived from an EMBL/GenBank/DDBJ whole genome shotgun (WGS) entry which is preliminary data.</text>
</comment>
<feature type="transmembrane region" description="Helical" evidence="1">
    <location>
        <begin position="398"/>
        <end position="419"/>
    </location>
</feature>
<feature type="transmembrane region" description="Helical" evidence="1">
    <location>
        <begin position="320"/>
        <end position="343"/>
    </location>
</feature>
<protein>
    <submittedName>
        <fullName evidence="3">Alpha/beta hydrolase</fullName>
    </submittedName>
</protein>
<keyword evidence="1" id="KW-1133">Transmembrane helix</keyword>
<dbReference type="SUPFAM" id="SSF53474">
    <property type="entry name" value="alpha/beta-Hydrolases"/>
    <property type="match status" value="1"/>
</dbReference>
<feature type="transmembrane region" description="Helical" evidence="1">
    <location>
        <begin position="587"/>
        <end position="609"/>
    </location>
</feature>
<evidence type="ECO:0000313" key="3">
    <source>
        <dbReference type="EMBL" id="MBC5637805.1"/>
    </source>
</evidence>
<dbReference type="AlphaFoldDB" id="A0A923RJ91"/>
<proteinExistence type="predicted"/>
<evidence type="ECO:0000313" key="4">
    <source>
        <dbReference type="Proteomes" id="UP000637359"/>
    </source>
</evidence>
<keyword evidence="1" id="KW-0472">Membrane</keyword>
<evidence type="ECO:0000256" key="1">
    <source>
        <dbReference type="SAM" id="Phobius"/>
    </source>
</evidence>
<sequence length="676" mass="75545">MRKFKHPVVWVIISLLFISIGSIAAYQFNSSNGKVDVSRIYFDTPRGELSGLLYIPEGANKEPRPTLIATHGYLNSAEMQDAQAIEMSKRGYVVLALDQYDHGHSTGTMEKPVPFFSFWPYSIYDAVQYMYEQDYVLKDEAGNGVIAVSGHSMGGFSSTNAVVLDELDFQESGIRKIHSSLTMGSDYQWLLSLGYTQEDINNAYGPRYSGKIAGNYDEFFFDEGARATGKTVVQKNYIGTEEGQGFLGNPENPEVGKLYEVDSGVRVIYQPNETHPWNHFSKTSTAYAIDFYSTAFADYSNLVSVDKTGQTWIYKEYFEFIALIGFFLLFIPIILLISKLPFFKNIYTKKPEPLPEPKTTGSKLARFILLLVGGLFPALFFSALYGSSANEAFYGMRLLRQISLVIVVASVIFLIYSIAKKSNKSIQSVSFIMLILSVVQYFYLKNQETFIATTQLFGAPTTNPVLYWAINVAIVMLMIMVGYHYIAKKPEGATIANYGIKANIKSVIASLLTAIIAVVIGYAILFAIDAMFKTDFRLWTLAVKTFEMQHVIALLKYAPLFFIYYFISGISVNINTTGERYEGIKGYIISILHYVGGLILYLIYQYGVLFTTGTAGYPEQALSSIIVIGLVPVLAVAAIFNRFLYRKTGNVYVAAFLNTILMTLITLANTALYTIL</sequence>
<keyword evidence="4" id="KW-1185">Reference proteome</keyword>
<reference evidence="3" key="1">
    <citation type="submission" date="2020-08" db="EMBL/GenBank/DDBJ databases">
        <title>Genome public.</title>
        <authorList>
            <person name="Liu C."/>
            <person name="Sun Q."/>
        </authorList>
    </citation>
    <scope>NUCLEOTIDE SEQUENCE</scope>
    <source>
        <strain evidence="3">BX22</strain>
    </source>
</reference>
<dbReference type="GO" id="GO:0016787">
    <property type="term" value="F:hydrolase activity"/>
    <property type="evidence" value="ECO:0007669"/>
    <property type="project" value="UniProtKB-KW"/>
</dbReference>
<dbReference type="Proteomes" id="UP000637359">
    <property type="component" value="Unassembled WGS sequence"/>
</dbReference>
<evidence type="ECO:0000259" key="2">
    <source>
        <dbReference type="Pfam" id="PF12146"/>
    </source>
</evidence>
<feature type="transmembrane region" description="Helical" evidence="1">
    <location>
        <begin position="364"/>
        <end position="386"/>
    </location>
</feature>
<dbReference type="InterPro" id="IPR029058">
    <property type="entry name" value="AB_hydrolase_fold"/>
</dbReference>
<feature type="transmembrane region" description="Helical" evidence="1">
    <location>
        <begin position="426"/>
        <end position="444"/>
    </location>
</feature>